<dbReference type="PANTHER" id="PTHR31270">
    <property type="entry name" value="GLUTAMINYL-PEPTIDE CYCLOTRANSFERASE"/>
    <property type="match status" value="1"/>
</dbReference>
<feature type="chain" id="PRO_5011686331" evidence="1">
    <location>
        <begin position="24"/>
        <end position="288"/>
    </location>
</feature>
<reference evidence="2 3" key="1">
    <citation type="submission" date="2016-10" db="EMBL/GenBank/DDBJ databases">
        <authorList>
            <person name="de Groot N.N."/>
        </authorList>
    </citation>
    <scope>NUCLEOTIDE SEQUENCE [LARGE SCALE GENOMIC DNA]</scope>
    <source>
        <strain evidence="2 3">DSM 25927</strain>
    </source>
</reference>
<accession>A0A1H9JYL1</accession>
<dbReference type="SUPFAM" id="SSF50969">
    <property type="entry name" value="YVTN repeat-like/Quinoprotein amine dehydrogenase"/>
    <property type="match status" value="1"/>
</dbReference>
<dbReference type="AlphaFoldDB" id="A0A1H9JYL1"/>
<organism evidence="2 3">
    <name type="scientific">Solimonas aquatica</name>
    <dbReference type="NCBI Taxonomy" id="489703"/>
    <lineage>
        <taxon>Bacteria</taxon>
        <taxon>Pseudomonadati</taxon>
        <taxon>Pseudomonadota</taxon>
        <taxon>Gammaproteobacteria</taxon>
        <taxon>Nevskiales</taxon>
        <taxon>Nevskiaceae</taxon>
        <taxon>Solimonas</taxon>
    </lineage>
</organism>
<dbReference type="EMBL" id="FOFS01000012">
    <property type="protein sequence ID" value="SEQ91949.1"/>
    <property type="molecule type" value="Genomic_DNA"/>
</dbReference>
<name>A0A1H9JYL1_9GAMM</name>
<sequence length="288" mass="32845">MPTVRPPLFLLLFFCLTGAPSHAQGPSSKRSIDAAFSSIQRLDFELVSRLPHNPEIFTEGLEWVDERLVESSGLYGRSALILRKIAQVEPLLRLPLPADVFAEGLTFFDSRYYLLSWREQRALVLNERFETLKTLHYEGEGWGLTHDASGLIMSDGSARLTFRRADDFAITRVLEVRLDGQPLTQLNELEYAHGLVFANLWHSDRIVLIDPHSGQVRAYLDLSPLRQQMRTDAVAFDSEAVLNGIAWDRKRDVFYVTGKRWPWLFALRLKQRPPMPSAREQAPSAIAQ</sequence>
<dbReference type="GO" id="GO:0016603">
    <property type="term" value="F:glutaminyl-peptide cyclotransferase activity"/>
    <property type="evidence" value="ECO:0007669"/>
    <property type="project" value="InterPro"/>
</dbReference>
<dbReference type="PANTHER" id="PTHR31270:SF1">
    <property type="entry name" value="GLUTAMINYL-PEPTIDE CYCLOTRANSFERASE"/>
    <property type="match status" value="1"/>
</dbReference>
<evidence type="ECO:0000313" key="3">
    <source>
        <dbReference type="Proteomes" id="UP000199233"/>
    </source>
</evidence>
<dbReference type="Pfam" id="PF05096">
    <property type="entry name" value="Glu_cyclase_2"/>
    <property type="match status" value="1"/>
</dbReference>
<dbReference type="InterPro" id="IPR011044">
    <property type="entry name" value="Quino_amine_DH_bsu"/>
</dbReference>
<evidence type="ECO:0000313" key="2">
    <source>
        <dbReference type="EMBL" id="SEQ91949.1"/>
    </source>
</evidence>
<keyword evidence="2" id="KW-0808">Transferase</keyword>
<keyword evidence="3" id="KW-1185">Reference proteome</keyword>
<proteinExistence type="predicted"/>
<evidence type="ECO:0000256" key="1">
    <source>
        <dbReference type="SAM" id="SignalP"/>
    </source>
</evidence>
<gene>
    <name evidence="2" type="ORF">SAMN04488038_112138</name>
</gene>
<keyword evidence="1" id="KW-0732">Signal</keyword>
<feature type="signal peptide" evidence="1">
    <location>
        <begin position="1"/>
        <end position="23"/>
    </location>
</feature>
<protein>
    <submittedName>
        <fullName evidence="2">Glutamine cyclotransferase</fullName>
    </submittedName>
</protein>
<dbReference type="Proteomes" id="UP000199233">
    <property type="component" value="Unassembled WGS sequence"/>
</dbReference>
<dbReference type="STRING" id="489703.SAMN04488038_112138"/>
<dbReference type="InterPro" id="IPR007788">
    <property type="entry name" value="QCT"/>
</dbReference>
<dbReference type="OrthoDB" id="9783700at2"/>
<dbReference type="RefSeq" id="WP_093288150.1">
    <property type="nucleotide sequence ID" value="NZ_FOFS01000012.1"/>
</dbReference>